<dbReference type="EMBL" id="VIRB01000061">
    <property type="protein sequence ID" value="NDO68938.1"/>
    <property type="molecule type" value="Genomic_DNA"/>
</dbReference>
<evidence type="ECO:0000313" key="2">
    <source>
        <dbReference type="EMBL" id="NDO68938.1"/>
    </source>
</evidence>
<dbReference type="Gene3D" id="3.90.550.10">
    <property type="entry name" value="Spore Coat Polysaccharide Biosynthesis Protein SpsA, Chain A"/>
    <property type="match status" value="1"/>
</dbReference>
<name>A0A9X5C7E5_9FIRM</name>
<dbReference type="Proteomes" id="UP000474104">
    <property type="component" value="Unassembled WGS sequence"/>
</dbReference>
<organism evidence="2 3">
    <name type="scientific">Schaedlerella arabinosiphila</name>
    <dbReference type="NCBI Taxonomy" id="2044587"/>
    <lineage>
        <taxon>Bacteria</taxon>
        <taxon>Bacillati</taxon>
        <taxon>Bacillota</taxon>
        <taxon>Clostridia</taxon>
        <taxon>Lachnospirales</taxon>
        <taxon>Lachnospiraceae</taxon>
        <taxon>Schaedlerella</taxon>
    </lineage>
</organism>
<accession>A0A9X5C7E5</accession>
<protein>
    <recommendedName>
        <fullName evidence="1">DUF6564 domain-containing protein</fullName>
    </recommendedName>
</protein>
<proteinExistence type="predicted"/>
<feature type="domain" description="DUF6564" evidence="1">
    <location>
        <begin position="24"/>
        <end position="250"/>
    </location>
</feature>
<evidence type="ECO:0000259" key="1">
    <source>
        <dbReference type="Pfam" id="PF20202"/>
    </source>
</evidence>
<dbReference type="Pfam" id="PF20202">
    <property type="entry name" value="DUF6564"/>
    <property type="match status" value="1"/>
</dbReference>
<reference evidence="2 3" key="1">
    <citation type="submission" date="2019-07" db="EMBL/GenBank/DDBJ databases">
        <title>Draft genome sequences of 15 bacterial species constituting the stable defined intestinal microbiota of the GM15 gnotobiotic mouse model.</title>
        <authorList>
            <person name="Elie C."/>
            <person name="Mathieu A."/>
            <person name="Saliou A."/>
            <person name="Darnaud M."/>
            <person name="Leulier F."/>
            <person name="Tamellini A."/>
        </authorList>
    </citation>
    <scope>NUCLEOTIDE SEQUENCE [LARGE SCALE GENOMIC DNA]</scope>
    <source>
        <strain evidence="3">ASF 502</strain>
    </source>
</reference>
<dbReference type="SUPFAM" id="SSF53448">
    <property type="entry name" value="Nucleotide-diphospho-sugar transferases"/>
    <property type="match status" value="1"/>
</dbReference>
<sequence>MKAAIITVAGISSRFNEGVTEDRKELKAIYSENGSHNTLLYHLLLKCSYADKIILVGGYKYENLEVFYRTELAYEFPQVELVKNDHYEDLASGYSFFLGIRKAMEYKPDEVLFVEGDLDIDNDSFERVIQSEKSVLTYTREPIYANKAVVLYQDGDGRYKYGFNSTHGLLTIGEPFSCILNSGQTWKFVNADALKAANDEFEEFEIDGTNLRIIQRYIEKVPVESIELIKLNRWNNCNMKDDYRNILNYWRYNN</sequence>
<dbReference type="InterPro" id="IPR046694">
    <property type="entry name" value="DUF6564"/>
</dbReference>
<gene>
    <name evidence="2" type="ORF">FMM80_09695</name>
</gene>
<comment type="caution">
    <text evidence="2">The sequence shown here is derived from an EMBL/GenBank/DDBJ whole genome shotgun (WGS) entry which is preliminary data.</text>
</comment>
<dbReference type="AlphaFoldDB" id="A0A9X5C7E5"/>
<evidence type="ECO:0000313" key="3">
    <source>
        <dbReference type="Proteomes" id="UP000474104"/>
    </source>
</evidence>
<dbReference type="InterPro" id="IPR029044">
    <property type="entry name" value="Nucleotide-diphossugar_trans"/>
</dbReference>
<dbReference type="RefSeq" id="WP_162205541.1">
    <property type="nucleotide sequence ID" value="NZ_VIRB01000061.1"/>
</dbReference>